<dbReference type="SUPFAM" id="SSF82153">
    <property type="entry name" value="FAS1 domain"/>
    <property type="match status" value="2"/>
</dbReference>
<dbReference type="GO" id="GO:0007155">
    <property type="term" value="P:cell adhesion"/>
    <property type="evidence" value="ECO:0007669"/>
    <property type="project" value="TreeGrafter"/>
</dbReference>
<evidence type="ECO:0000313" key="3">
    <source>
        <dbReference type="Proteomes" id="UP000719412"/>
    </source>
</evidence>
<dbReference type="GO" id="GO:0005615">
    <property type="term" value="C:extracellular space"/>
    <property type="evidence" value="ECO:0007669"/>
    <property type="project" value="TreeGrafter"/>
</dbReference>
<proteinExistence type="predicted"/>
<dbReference type="AlphaFoldDB" id="A0A8J6LAN9"/>
<reference evidence="2" key="2">
    <citation type="submission" date="2021-08" db="EMBL/GenBank/DDBJ databases">
        <authorList>
            <person name="Eriksson T."/>
        </authorList>
    </citation>
    <scope>NUCLEOTIDE SEQUENCE</scope>
    <source>
        <strain evidence="2">Stoneville</strain>
        <tissue evidence="2">Whole head</tissue>
    </source>
</reference>
<dbReference type="EMBL" id="JABDTM020026116">
    <property type="protein sequence ID" value="KAH0812363.1"/>
    <property type="molecule type" value="Genomic_DNA"/>
</dbReference>
<gene>
    <name evidence="2" type="ORF">GEV33_010428</name>
</gene>
<sequence length="687" mass="78692">MHHLDCIRDSWSNLYEFRGLVRRKLYNTVDRRDSTGVTRRRTGGGGGRRSCGRRKYMLKTRTTRAMTKCAGYIYNYEIRIRHCQMTRINDFLALLERSELANITLQYKQATIFAPINKAFQTHSTTEEDPNTLVLYHMIIEKQAFHHHELKIGKQGGKYRKCDEFPASQIYSDRKDLLAGRQQKKKLNDHRKIKLKDSYSIAKDKGKEVGLVPHGMNTYVRHQTIVLCLGGCLFVWSQLSDNAENLPGFIAKRNATATIPKRTTQLGTSYSSLYSELDGNPPLWITHTTGNYHNDIFVNNARLLVSQSDIQTSQKNGNIQERSLLESRNVILSTRADLLSVTRRQTTRRKPCPIPLSSPTILTPTLERLSSQTLLSLRVSSFFCKLNIEKCCREITPDRYRINSIPEQKMCLLQKFNLAKFKPVQSRNIVRYQASGGRFEILVAGHVMILHKIDEVLVPTRSSRSVQQRVYNPTAYDFLEYYESLIIHPHRLRYFRQKVQQNNKQDIFKTEGGHTFFIPVDEGFKDGRADLIDAKIIDGHVIPKKVLFTAPTKKDVPFQTLANGDNNVRVVISFTQETRNPNTIINYVKSHTLLSDGKHSQGVVLSEIVKANIPVKNGVVHLIQKPLMVVDNNVRQLLEKQMDFICNIGNKNMMEEAGDVDNKCLEFCIALTVVVVYFLDAVCRILA</sequence>
<dbReference type="GO" id="GO:0030198">
    <property type="term" value="P:extracellular matrix organization"/>
    <property type="evidence" value="ECO:0007669"/>
    <property type="project" value="TreeGrafter"/>
</dbReference>
<dbReference type="PANTHER" id="PTHR10900:SF80">
    <property type="entry name" value="FASCICLIN-1"/>
    <property type="match status" value="1"/>
</dbReference>
<dbReference type="InterPro" id="IPR000782">
    <property type="entry name" value="FAS1_domain"/>
</dbReference>
<dbReference type="Pfam" id="PF02469">
    <property type="entry name" value="Fasciclin"/>
    <property type="match status" value="1"/>
</dbReference>
<comment type="caution">
    <text evidence="2">The sequence shown here is derived from an EMBL/GenBank/DDBJ whole genome shotgun (WGS) entry which is preliminary data.</text>
</comment>
<dbReference type="FunFam" id="2.30.180.10:FF:000039">
    <property type="entry name" value="Fasciclin 1, isoform F"/>
    <property type="match status" value="1"/>
</dbReference>
<reference evidence="2" key="1">
    <citation type="journal article" date="2020" name="J Insects Food Feed">
        <title>The yellow mealworm (Tenebrio molitor) genome: a resource for the emerging insects as food and feed industry.</title>
        <authorList>
            <person name="Eriksson T."/>
            <person name="Andere A."/>
            <person name="Kelstrup H."/>
            <person name="Emery V."/>
            <person name="Picard C."/>
        </authorList>
    </citation>
    <scope>NUCLEOTIDE SEQUENCE</scope>
    <source>
        <strain evidence="2">Stoneville</strain>
        <tissue evidence="2">Whole head</tissue>
    </source>
</reference>
<feature type="domain" description="FAS1" evidence="1">
    <location>
        <begin position="479"/>
        <end position="627"/>
    </location>
</feature>
<evidence type="ECO:0000259" key="1">
    <source>
        <dbReference type="PROSITE" id="PS50213"/>
    </source>
</evidence>
<dbReference type="Proteomes" id="UP000719412">
    <property type="component" value="Unassembled WGS sequence"/>
</dbReference>
<name>A0A8J6LAN9_TENMO</name>
<dbReference type="Gene3D" id="2.30.180.10">
    <property type="entry name" value="FAS1 domain"/>
    <property type="match status" value="2"/>
</dbReference>
<dbReference type="GO" id="GO:0031012">
    <property type="term" value="C:extracellular matrix"/>
    <property type="evidence" value="ECO:0007669"/>
    <property type="project" value="TreeGrafter"/>
</dbReference>
<dbReference type="InterPro" id="IPR036378">
    <property type="entry name" value="FAS1_dom_sf"/>
</dbReference>
<dbReference type="InterPro" id="IPR050904">
    <property type="entry name" value="Adhesion/Biosynth-related"/>
</dbReference>
<organism evidence="2 3">
    <name type="scientific">Tenebrio molitor</name>
    <name type="common">Yellow mealworm beetle</name>
    <dbReference type="NCBI Taxonomy" id="7067"/>
    <lineage>
        <taxon>Eukaryota</taxon>
        <taxon>Metazoa</taxon>
        <taxon>Ecdysozoa</taxon>
        <taxon>Arthropoda</taxon>
        <taxon>Hexapoda</taxon>
        <taxon>Insecta</taxon>
        <taxon>Pterygota</taxon>
        <taxon>Neoptera</taxon>
        <taxon>Endopterygota</taxon>
        <taxon>Coleoptera</taxon>
        <taxon>Polyphaga</taxon>
        <taxon>Cucujiformia</taxon>
        <taxon>Tenebrionidae</taxon>
        <taxon>Tenebrio</taxon>
    </lineage>
</organism>
<dbReference type="GO" id="GO:0050839">
    <property type="term" value="F:cell adhesion molecule binding"/>
    <property type="evidence" value="ECO:0007669"/>
    <property type="project" value="TreeGrafter"/>
</dbReference>
<keyword evidence="3" id="KW-1185">Reference proteome</keyword>
<protein>
    <recommendedName>
        <fullName evidence="1">FAS1 domain-containing protein</fullName>
    </recommendedName>
</protein>
<dbReference type="SMART" id="SM00554">
    <property type="entry name" value="FAS1"/>
    <property type="match status" value="1"/>
</dbReference>
<accession>A0A8J6LAN9</accession>
<dbReference type="PROSITE" id="PS50213">
    <property type="entry name" value="FAS1"/>
    <property type="match status" value="1"/>
</dbReference>
<dbReference type="PANTHER" id="PTHR10900">
    <property type="entry name" value="PERIOSTIN-RELATED"/>
    <property type="match status" value="1"/>
</dbReference>
<evidence type="ECO:0000313" key="2">
    <source>
        <dbReference type="EMBL" id="KAH0812363.1"/>
    </source>
</evidence>